<protein>
    <submittedName>
        <fullName evidence="2">Uncharacterized protein</fullName>
    </submittedName>
</protein>
<feature type="transmembrane region" description="Helical" evidence="1">
    <location>
        <begin position="62"/>
        <end position="83"/>
    </location>
</feature>
<reference evidence="2 3" key="1">
    <citation type="submission" date="2018-06" db="EMBL/GenBank/DDBJ databases">
        <title>Genomic Encyclopedia of Archaeal and Bacterial Type Strains, Phase II (KMG-II): from individual species to whole genera.</title>
        <authorList>
            <person name="Goeker M."/>
        </authorList>
    </citation>
    <scope>NUCLEOTIDE SEQUENCE [LARGE SCALE GENOMIC DNA]</scope>
    <source>
        <strain evidence="2 3">DSM 29821</strain>
    </source>
</reference>
<sequence length="86" mass="8885">MNRFWKLTLYMAGIPLGLGLLLCIGGSDGLASAGILGLALIPIYIIGSIVLAIMGHTEEAKAMILSLGLLLLLGLSICGLMIASMN</sequence>
<feature type="transmembrane region" description="Helical" evidence="1">
    <location>
        <begin position="33"/>
        <end position="55"/>
    </location>
</feature>
<dbReference type="AlphaFoldDB" id="A0A327VJI1"/>
<evidence type="ECO:0000313" key="3">
    <source>
        <dbReference type="Proteomes" id="UP000249819"/>
    </source>
</evidence>
<name>A0A327VJI1_9BACT</name>
<evidence type="ECO:0000313" key="2">
    <source>
        <dbReference type="EMBL" id="RAJ72840.1"/>
    </source>
</evidence>
<feature type="transmembrane region" description="Helical" evidence="1">
    <location>
        <begin position="7"/>
        <end position="27"/>
    </location>
</feature>
<proteinExistence type="predicted"/>
<dbReference type="Proteomes" id="UP000249819">
    <property type="component" value="Unassembled WGS sequence"/>
</dbReference>
<dbReference type="RefSeq" id="WP_111595533.1">
    <property type="nucleotide sequence ID" value="NZ_QLMA01000014.1"/>
</dbReference>
<evidence type="ECO:0000256" key="1">
    <source>
        <dbReference type="SAM" id="Phobius"/>
    </source>
</evidence>
<gene>
    <name evidence="2" type="ORF">CLV59_11443</name>
</gene>
<keyword evidence="1" id="KW-1133">Transmembrane helix</keyword>
<organism evidence="2 3">
    <name type="scientific">Chitinophaga dinghuensis</name>
    <dbReference type="NCBI Taxonomy" id="1539050"/>
    <lineage>
        <taxon>Bacteria</taxon>
        <taxon>Pseudomonadati</taxon>
        <taxon>Bacteroidota</taxon>
        <taxon>Chitinophagia</taxon>
        <taxon>Chitinophagales</taxon>
        <taxon>Chitinophagaceae</taxon>
        <taxon>Chitinophaga</taxon>
    </lineage>
</organism>
<accession>A0A327VJI1</accession>
<comment type="caution">
    <text evidence="2">The sequence shown here is derived from an EMBL/GenBank/DDBJ whole genome shotgun (WGS) entry which is preliminary data.</text>
</comment>
<dbReference type="EMBL" id="QLMA01000014">
    <property type="protein sequence ID" value="RAJ72840.1"/>
    <property type="molecule type" value="Genomic_DNA"/>
</dbReference>
<keyword evidence="1" id="KW-0472">Membrane</keyword>
<keyword evidence="3" id="KW-1185">Reference proteome</keyword>
<keyword evidence="1" id="KW-0812">Transmembrane</keyword>